<dbReference type="Proteomes" id="UP001152622">
    <property type="component" value="Chromosome 3"/>
</dbReference>
<keyword evidence="2" id="KW-1185">Reference proteome</keyword>
<reference evidence="1" key="1">
    <citation type="journal article" date="2023" name="Science">
        <title>Genome structures resolve the early diversification of teleost fishes.</title>
        <authorList>
            <person name="Parey E."/>
            <person name="Louis A."/>
            <person name="Montfort J."/>
            <person name="Bouchez O."/>
            <person name="Roques C."/>
            <person name="Iampietro C."/>
            <person name="Lluch J."/>
            <person name="Castinel A."/>
            <person name="Donnadieu C."/>
            <person name="Desvignes T."/>
            <person name="Floi Bucao C."/>
            <person name="Jouanno E."/>
            <person name="Wen M."/>
            <person name="Mejri S."/>
            <person name="Dirks R."/>
            <person name="Jansen H."/>
            <person name="Henkel C."/>
            <person name="Chen W.J."/>
            <person name="Zahm M."/>
            <person name="Cabau C."/>
            <person name="Klopp C."/>
            <person name="Thompson A.W."/>
            <person name="Robinson-Rechavi M."/>
            <person name="Braasch I."/>
            <person name="Lecointre G."/>
            <person name="Bobe J."/>
            <person name="Postlethwait J.H."/>
            <person name="Berthelot C."/>
            <person name="Roest Crollius H."/>
            <person name="Guiguen Y."/>
        </authorList>
    </citation>
    <scope>NUCLEOTIDE SEQUENCE</scope>
    <source>
        <strain evidence="1">WJC10195</strain>
    </source>
</reference>
<dbReference type="AlphaFoldDB" id="A0A9Q1FZL4"/>
<proteinExistence type="predicted"/>
<sequence length="193" mass="22005">MTRQGGMLDIHESGHVSSNHLLQESGTEPGVEHAVEQSFQFHPYLPRLFGHATAVSPSPLLHTRALPRWVSGVALWDALRENSDTRLQRMEALQVSMPAGFYTAGRDLGQGQDHLELRHNHLRCLFQVRLMFCYAQLNQARTALLLDNNPLPQLSDPHGQKGPRMYFHQARCPQSKRTATPGYREIYRRTNKM</sequence>
<gene>
    <name evidence="1" type="ORF">SKAU_G00108070</name>
</gene>
<accession>A0A9Q1FZL4</accession>
<evidence type="ECO:0000313" key="2">
    <source>
        <dbReference type="Proteomes" id="UP001152622"/>
    </source>
</evidence>
<comment type="caution">
    <text evidence="1">The sequence shown here is derived from an EMBL/GenBank/DDBJ whole genome shotgun (WGS) entry which is preliminary data.</text>
</comment>
<protein>
    <submittedName>
        <fullName evidence="1">Uncharacterized protein</fullName>
    </submittedName>
</protein>
<organism evidence="1 2">
    <name type="scientific">Synaphobranchus kaupii</name>
    <name type="common">Kaup's arrowtooth eel</name>
    <dbReference type="NCBI Taxonomy" id="118154"/>
    <lineage>
        <taxon>Eukaryota</taxon>
        <taxon>Metazoa</taxon>
        <taxon>Chordata</taxon>
        <taxon>Craniata</taxon>
        <taxon>Vertebrata</taxon>
        <taxon>Euteleostomi</taxon>
        <taxon>Actinopterygii</taxon>
        <taxon>Neopterygii</taxon>
        <taxon>Teleostei</taxon>
        <taxon>Anguilliformes</taxon>
        <taxon>Synaphobranchidae</taxon>
        <taxon>Synaphobranchus</taxon>
    </lineage>
</organism>
<dbReference type="EMBL" id="JAINUF010000003">
    <property type="protein sequence ID" value="KAJ8370779.1"/>
    <property type="molecule type" value="Genomic_DNA"/>
</dbReference>
<evidence type="ECO:0000313" key="1">
    <source>
        <dbReference type="EMBL" id="KAJ8370779.1"/>
    </source>
</evidence>
<dbReference type="OrthoDB" id="8665603at2759"/>
<name>A0A9Q1FZL4_SYNKA</name>